<evidence type="ECO:0000256" key="11">
    <source>
        <dbReference type="SAM" id="MobiDB-lite"/>
    </source>
</evidence>
<dbReference type="PANTHER" id="PTHR24082:SF283">
    <property type="entry name" value="NUCLEAR HORMONE RECEPTOR HR96"/>
    <property type="match status" value="1"/>
</dbReference>
<dbReference type="InterPro" id="IPR013088">
    <property type="entry name" value="Znf_NHR/GATA"/>
</dbReference>
<dbReference type="GO" id="GO:0006950">
    <property type="term" value="P:response to stress"/>
    <property type="evidence" value="ECO:0007669"/>
    <property type="project" value="UniProtKB-ARBA"/>
</dbReference>
<dbReference type="PRINTS" id="PR00398">
    <property type="entry name" value="STRDHORMONER"/>
</dbReference>
<dbReference type="Pfam" id="PF00104">
    <property type="entry name" value="Hormone_recep"/>
    <property type="match status" value="1"/>
</dbReference>
<feature type="domain" description="Nuclear receptor" evidence="12">
    <location>
        <begin position="3"/>
        <end position="78"/>
    </location>
</feature>
<dbReference type="PROSITE" id="PS51030">
    <property type="entry name" value="NUCLEAR_REC_DBD_2"/>
    <property type="match status" value="1"/>
</dbReference>
<accession>A0A8K0DJU4</accession>
<dbReference type="Proteomes" id="UP000801492">
    <property type="component" value="Unassembled WGS sequence"/>
</dbReference>
<dbReference type="PANTHER" id="PTHR24082">
    <property type="entry name" value="NUCLEAR HORMONE RECEPTOR"/>
    <property type="match status" value="1"/>
</dbReference>
<evidence type="ECO:0000256" key="4">
    <source>
        <dbReference type="ARBA" id="ARBA00022833"/>
    </source>
</evidence>
<dbReference type="GO" id="GO:0045944">
    <property type="term" value="P:positive regulation of transcription by RNA polymerase II"/>
    <property type="evidence" value="ECO:0007669"/>
    <property type="project" value="TreeGrafter"/>
</dbReference>
<dbReference type="SMART" id="SM00430">
    <property type="entry name" value="HOLI"/>
    <property type="match status" value="1"/>
</dbReference>
<keyword evidence="15" id="KW-1185">Reference proteome</keyword>
<dbReference type="OrthoDB" id="6352325at2759"/>
<evidence type="ECO:0000313" key="15">
    <source>
        <dbReference type="Proteomes" id="UP000801492"/>
    </source>
</evidence>
<dbReference type="GO" id="GO:0000122">
    <property type="term" value="P:negative regulation of transcription by RNA polymerase II"/>
    <property type="evidence" value="ECO:0007669"/>
    <property type="project" value="TreeGrafter"/>
</dbReference>
<dbReference type="GO" id="GO:0004879">
    <property type="term" value="F:nuclear receptor activity"/>
    <property type="evidence" value="ECO:0007669"/>
    <property type="project" value="TreeGrafter"/>
</dbReference>
<evidence type="ECO:0000256" key="8">
    <source>
        <dbReference type="ARBA" id="ARBA00023170"/>
    </source>
</evidence>
<dbReference type="PROSITE" id="PS00031">
    <property type="entry name" value="NUCLEAR_REC_DBD_1"/>
    <property type="match status" value="1"/>
</dbReference>
<keyword evidence="5 10" id="KW-0805">Transcription regulation</keyword>
<keyword evidence="2 10" id="KW-0479">Metal-binding</keyword>
<keyword evidence="7 10" id="KW-0804">Transcription</keyword>
<evidence type="ECO:0000259" key="13">
    <source>
        <dbReference type="PROSITE" id="PS51843"/>
    </source>
</evidence>
<dbReference type="FunFam" id="3.30.50.10:FF:000042">
    <property type="entry name" value="Nuclear hormone receptor HR96"/>
    <property type="match status" value="1"/>
</dbReference>
<reference evidence="14" key="1">
    <citation type="submission" date="2019-08" db="EMBL/GenBank/DDBJ databases">
        <title>The genome of the North American firefly Photinus pyralis.</title>
        <authorList>
            <consortium name="Photinus pyralis genome working group"/>
            <person name="Fallon T.R."/>
            <person name="Sander Lower S.E."/>
            <person name="Weng J.-K."/>
        </authorList>
    </citation>
    <scope>NUCLEOTIDE SEQUENCE</scope>
    <source>
        <strain evidence="14">TRF0915ILg1</strain>
        <tissue evidence="14">Whole body</tissue>
    </source>
</reference>
<dbReference type="GO" id="GO:0000978">
    <property type="term" value="F:RNA polymerase II cis-regulatory region sequence-specific DNA binding"/>
    <property type="evidence" value="ECO:0007669"/>
    <property type="project" value="TreeGrafter"/>
</dbReference>
<evidence type="ECO:0000256" key="7">
    <source>
        <dbReference type="ARBA" id="ARBA00023163"/>
    </source>
</evidence>
<keyword evidence="8 10" id="KW-0675">Receptor</keyword>
<dbReference type="InterPro" id="IPR035500">
    <property type="entry name" value="NHR-like_dom_sf"/>
</dbReference>
<dbReference type="SUPFAM" id="SSF48508">
    <property type="entry name" value="Nuclear receptor ligand-binding domain"/>
    <property type="match status" value="1"/>
</dbReference>
<feature type="compositionally biased region" description="Basic and acidic residues" evidence="11">
    <location>
        <begin position="183"/>
        <end position="192"/>
    </location>
</feature>
<dbReference type="SMART" id="SM00399">
    <property type="entry name" value="ZnF_C4"/>
    <property type="match status" value="1"/>
</dbReference>
<dbReference type="SUPFAM" id="SSF57716">
    <property type="entry name" value="Glucocorticoid receptor-like (DNA-binding domain)"/>
    <property type="match status" value="1"/>
</dbReference>
<evidence type="ECO:0000256" key="3">
    <source>
        <dbReference type="ARBA" id="ARBA00022771"/>
    </source>
</evidence>
<evidence type="ECO:0000256" key="10">
    <source>
        <dbReference type="RuleBase" id="RU004334"/>
    </source>
</evidence>
<dbReference type="InterPro" id="IPR000536">
    <property type="entry name" value="Nucl_hrmn_rcpt_lig-bd"/>
</dbReference>
<dbReference type="PRINTS" id="PR00047">
    <property type="entry name" value="STROIDFINGER"/>
</dbReference>
<dbReference type="CDD" id="cd06966">
    <property type="entry name" value="NR_DBD_CAR"/>
    <property type="match status" value="1"/>
</dbReference>
<comment type="similarity">
    <text evidence="10">Belongs to the nuclear hormone receptor family.</text>
</comment>
<keyword evidence="3 10" id="KW-0863">Zinc-finger</keyword>
<dbReference type="Pfam" id="PF00105">
    <property type="entry name" value="zf-C4"/>
    <property type="match status" value="1"/>
</dbReference>
<dbReference type="InterPro" id="IPR050234">
    <property type="entry name" value="Nuclear_hormone_rcpt_NR1"/>
</dbReference>
<keyword evidence="4 10" id="KW-0862">Zinc</keyword>
<dbReference type="EMBL" id="VTPC01000532">
    <property type="protein sequence ID" value="KAF2905449.1"/>
    <property type="molecule type" value="Genomic_DNA"/>
</dbReference>
<dbReference type="InterPro" id="IPR001723">
    <property type="entry name" value="Nuclear_hrmn_rcpt"/>
</dbReference>
<dbReference type="Gene3D" id="1.10.565.10">
    <property type="entry name" value="Retinoid X Receptor"/>
    <property type="match status" value="1"/>
</dbReference>
<feature type="compositionally biased region" description="Low complexity" evidence="11">
    <location>
        <begin position="166"/>
        <end position="182"/>
    </location>
</feature>
<gene>
    <name evidence="14" type="ORF">ILUMI_00722</name>
</gene>
<feature type="region of interest" description="Disordered" evidence="11">
    <location>
        <begin position="166"/>
        <end position="193"/>
    </location>
</feature>
<dbReference type="InterPro" id="IPR001628">
    <property type="entry name" value="Znf_hrmn_rcpt"/>
</dbReference>
<comment type="caution">
    <text evidence="14">The sequence shown here is derived from an EMBL/GenBank/DDBJ whole genome shotgun (WGS) entry which is preliminary data.</text>
</comment>
<evidence type="ECO:0000256" key="1">
    <source>
        <dbReference type="ARBA" id="ARBA00004123"/>
    </source>
</evidence>
<dbReference type="FunFam" id="1.10.565.10:FF:000035">
    <property type="entry name" value="Nuclear hormone receptor HR96"/>
    <property type="match status" value="1"/>
</dbReference>
<comment type="subcellular location">
    <subcellularLocation>
        <location evidence="1 10">Nucleus</location>
    </subcellularLocation>
</comment>
<dbReference type="PROSITE" id="PS51843">
    <property type="entry name" value="NR_LBD"/>
    <property type="match status" value="1"/>
</dbReference>
<dbReference type="GO" id="GO:0030154">
    <property type="term" value="P:cell differentiation"/>
    <property type="evidence" value="ECO:0007669"/>
    <property type="project" value="TreeGrafter"/>
</dbReference>
<dbReference type="CDD" id="cd06929">
    <property type="entry name" value="NR_LBD_F1"/>
    <property type="match status" value="1"/>
</dbReference>
<evidence type="ECO:0000256" key="5">
    <source>
        <dbReference type="ARBA" id="ARBA00023015"/>
    </source>
</evidence>
<dbReference type="Gene3D" id="3.30.50.10">
    <property type="entry name" value="Erythroid Transcription Factor GATA-1, subunit A"/>
    <property type="match status" value="1"/>
</dbReference>
<dbReference type="AlphaFoldDB" id="A0A8K0DJU4"/>
<evidence type="ECO:0000313" key="14">
    <source>
        <dbReference type="EMBL" id="KAF2905449.1"/>
    </source>
</evidence>
<evidence type="ECO:0000259" key="12">
    <source>
        <dbReference type="PROSITE" id="PS51030"/>
    </source>
</evidence>
<evidence type="ECO:0008006" key="16">
    <source>
        <dbReference type="Google" id="ProtNLM"/>
    </source>
</evidence>
<dbReference type="GO" id="GO:0008270">
    <property type="term" value="F:zinc ion binding"/>
    <property type="evidence" value="ECO:0007669"/>
    <property type="project" value="UniProtKB-KW"/>
</dbReference>
<keyword evidence="9 10" id="KW-0539">Nucleus</keyword>
<keyword evidence="6 10" id="KW-0238">DNA-binding</keyword>
<proteinExistence type="inferred from homology"/>
<organism evidence="14 15">
    <name type="scientific">Ignelater luminosus</name>
    <name type="common">Cucubano</name>
    <name type="synonym">Pyrophorus luminosus</name>
    <dbReference type="NCBI Taxonomy" id="2038154"/>
    <lineage>
        <taxon>Eukaryota</taxon>
        <taxon>Metazoa</taxon>
        <taxon>Ecdysozoa</taxon>
        <taxon>Arthropoda</taxon>
        <taxon>Hexapoda</taxon>
        <taxon>Insecta</taxon>
        <taxon>Pterygota</taxon>
        <taxon>Neoptera</taxon>
        <taxon>Endopterygota</taxon>
        <taxon>Coleoptera</taxon>
        <taxon>Polyphaga</taxon>
        <taxon>Elateriformia</taxon>
        <taxon>Elateroidea</taxon>
        <taxon>Elateridae</taxon>
        <taxon>Agrypninae</taxon>
        <taxon>Pyrophorini</taxon>
        <taxon>Ignelater</taxon>
    </lineage>
</organism>
<evidence type="ECO:0000256" key="6">
    <source>
        <dbReference type="ARBA" id="ARBA00023125"/>
    </source>
</evidence>
<feature type="domain" description="NR LBD" evidence="13">
    <location>
        <begin position="317"/>
        <end position="544"/>
    </location>
</feature>
<dbReference type="GO" id="GO:0005634">
    <property type="term" value="C:nucleus"/>
    <property type="evidence" value="ECO:0007669"/>
    <property type="project" value="UniProtKB-SubCell"/>
</dbReference>
<evidence type="ECO:0000256" key="9">
    <source>
        <dbReference type="ARBA" id="ARBA00023242"/>
    </source>
</evidence>
<name>A0A8K0DJU4_IGNLU</name>
<sequence>MDSKICGVCGDKALGYNFNAVTCESCKAFFRRNALTQKEFKCPFNQQCDITTITRRFCQRCRLEKCFAIGMRKDYIMSEEDKVLKRQKIEENRAKKREINGFKRGFKKIKRESSAEIVHSHDSEDEKVVYNDLDNVNTNKPVHTNMNTNGNLVSVINYSNIDLNGSGNHSDSSSNSYSNEGIRSPEHVDSSTREMSMIRTILNPTPNGSIKNGEEDGTSLLASLVNNNIQNCNHNTAGPVINHYSNTNVAKDIMQDVQRIPIEANSIESILCEAIKLEFEAYTSLAQCHGSSSRELNDAERAKLNELIVANKALLTPLDDDINNLIGEDCRFQSNPEQALHADPALVDIINLTAVAIRRLIKMAKKINAFKNMCQEDQVALLKGGCTEMMILRSAMNYDPTKETWKIPHSQESLSNLKVDVLKLAKGNIYQEHERFIKTFDPKWRLDENVILIMCAITLFTPDRPRVIHQDVIKLEQNSYYYLLRRYLESVYPGCEAKSTFLKLIQKISELHRLNEEVINVYLNVNPSDVEPLLIEIFDLKHQAS</sequence>
<evidence type="ECO:0000256" key="2">
    <source>
        <dbReference type="ARBA" id="ARBA00022723"/>
    </source>
</evidence>
<protein>
    <recommendedName>
        <fullName evidence="16">Nuclear hormone receptor HR96</fullName>
    </recommendedName>
</protein>